<dbReference type="EMBL" id="JWZT01000221">
    <property type="protein sequence ID" value="KII74843.1"/>
    <property type="molecule type" value="Genomic_DNA"/>
</dbReference>
<protein>
    <recommendedName>
        <fullName evidence="3">Reverse transcriptase domain-containing protein</fullName>
    </recommendedName>
</protein>
<keyword evidence="2" id="KW-1185">Reference proteome</keyword>
<organism evidence="1 2">
    <name type="scientific">Thelohanellus kitauei</name>
    <name type="common">Myxosporean</name>
    <dbReference type="NCBI Taxonomy" id="669202"/>
    <lineage>
        <taxon>Eukaryota</taxon>
        <taxon>Metazoa</taxon>
        <taxon>Cnidaria</taxon>
        <taxon>Myxozoa</taxon>
        <taxon>Myxosporea</taxon>
        <taxon>Bivalvulida</taxon>
        <taxon>Platysporina</taxon>
        <taxon>Myxobolidae</taxon>
        <taxon>Thelohanellus</taxon>
    </lineage>
</organism>
<dbReference type="PANTHER" id="PTHR21301:SF10">
    <property type="entry name" value="REVERSE TRANSCRIPTASE DOMAIN-CONTAINING PROTEIN"/>
    <property type="match status" value="1"/>
</dbReference>
<reference evidence="1 2" key="1">
    <citation type="journal article" date="2014" name="Genome Biol. Evol.">
        <title>The genome of the myxosporean Thelohanellus kitauei shows adaptations to nutrient acquisition within its fish host.</title>
        <authorList>
            <person name="Yang Y."/>
            <person name="Xiong J."/>
            <person name="Zhou Z."/>
            <person name="Huo F."/>
            <person name="Miao W."/>
            <person name="Ran C."/>
            <person name="Liu Y."/>
            <person name="Zhang J."/>
            <person name="Feng J."/>
            <person name="Wang M."/>
            <person name="Wang M."/>
            <person name="Wang L."/>
            <person name="Yao B."/>
        </authorList>
    </citation>
    <scope>NUCLEOTIDE SEQUENCE [LARGE SCALE GENOMIC DNA]</scope>
    <source>
        <strain evidence="1">Wuqing</strain>
    </source>
</reference>
<sequence length="116" mass="13735">MFTFRNEVYRQPNGIFMGSSYSPTLAYLYLLDFDKNILSNPHVHYYARYIDDIFVIIDKGSDIDTSELEKLHLKFGETLRRDIVPFLDLVIMNLNGELQYCTYFKKLHSFNFISSK</sequence>
<gene>
    <name evidence="1" type="ORF">RF11_07034</name>
</gene>
<dbReference type="AlphaFoldDB" id="A0A0C2JZ01"/>
<proteinExistence type="predicted"/>
<evidence type="ECO:0000313" key="2">
    <source>
        <dbReference type="Proteomes" id="UP000031668"/>
    </source>
</evidence>
<comment type="caution">
    <text evidence="1">The sequence shown here is derived from an EMBL/GenBank/DDBJ whole genome shotgun (WGS) entry which is preliminary data.</text>
</comment>
<dbReference type="OrthoDB" id="6782675at2759"/>
<evidence type="ECO:0000313" key="1">
    <source>
        <dbReference type="EMBL" id="KII74843.1"/>
    </source>
</evidence>
<evidence type="ECO:0008006" key="3">
    <source>
        <dbReference type="Google" id="ProtNLM"/>
    </source>
</evidence>
<dbReference type="PANTHER" id="PTHR21301">
    <property type="entry name" value="REVERSE TRANSCRIPTASE"/>
    <property type="match status" value="1"/>
</dbReference>
<name>A0A0C2JZ01_THEKT</name>
<dbReference type="Proteomes" id="UP000031668">
    <property type="component" value="Unassembled WGS sequence"/>
</dbReference>
<accession>A0A0C2JZ01</accession>